<proteinExistence type="predicted"/>
<accession>A0A383DQ10</accession>
<dbReference type="AlphaFoldDB" id="A0A383DQ10"/>
<name>A0A383DQ10_9ZZZZ</name>
<feature type="non-terminal residue" evidence="1">
    <location>
        <position position="1"/>
    </location>
</feature>
<evidence type="ECO:0000313" key="1">
    <source>
        <dbReference type="EMBL" id="SVE46320.1"/>
    </source>
</evidence>
<protein>
    <submittedName>
        <fullName evidence="1">Uncharacterized protein</fullName>
    </submittedName>
</protein>
<reference evidence="1" key="1">
    <citation type="submission" date="2018-05" db="EMBL/GenBank/DDBJ databases">
        <authorList>
            <person name="Lanie J.A."/>
            <person name="Ng W.-L."/>
            <person name="Kazmierczak K.M."/>
            <person name="Andrzejewski T.M."/>
            <person name="Davidsen T.M."/>
            <person name="Wayne K.J."/>
            <person name="Tettelin H."/>
            <person name="Glass J.I."/>
            <person name="Rusch D."/>
            <person name="Podicherti R."/>
            <person name="Tsui H.-C.T."/>
            <person name="Winkler M.E."/>
        </authorList>
    </citation>
    <scope>NUCLEOTIDE SEQUENCE</scope>
</reference>
<gene>
    <name evidence="1" type="ORF">METZ01_LOCUS499174</name>
</gene>
<organism evidence="1">
    <name type="scientific">marine metagenome</name>
    <dbReference type="NCBI Taxonomy" id="408172"/>
    <lineage>
        <taxon>unclassified sequences</taxon>
        <taxon>metagenomes</taxon>
        <taxon>ecological metagenomes</taxon>
    </lineage>
</organism>
<sequence length="22" mass="2582">TLIQSKNFLKRINLKINEALKP</sequence>
<dbReference type="EMBL" id="UINC01219033">
    <property type="protein sequence ID" value="SVE46320.1"/>
    <property type="molecule type" value="Genomic_DNA"/>
</dbReference>